<protein>
    <submittedName>
        <fullName evidence="1">Uncharacterized protein</fullName>
    </submittedName>
</protein>
<reference evidence="1 2" key="1">
    <citation type="journal article" date="2016" name="Mol. Biol. Evol.">
        <title>Comparative Genomics of Early-Diverging Mushroom-Forming Fungi Provides Insights into the Origins of Lignocellulose Decay Capabilities.</title>
        <authorList>
            <person name="Nagy L.G."/>
            <person name="Riley R."/>
            <person name="Tritt A."/>
            <person name="Adam C."/>
            <person name="Daum C."/>
            <person name="Floudas D."/>
            <person name="Sun H."/>
            <person name="Yadav J.S."/>
            <person name="Pangilinan J."/>
            <person name="Larsson K.H."/>
            <person name="Matsuura K."/>
            <person name="Barry K."/>
            <person name="Labutti K."/>
            <person name="Kuo R."/>
            <person name="Ohm R.A."/>
            <person name="Bhattacharya S.S."/>
            <person name="Shirouzu T."/>
            <person name="Yoshinaga Y."/>
            <person name="Martin F.M."/>
            <person name="Grigoriev I.V."/>
            <person name="Hibbett D.S."/>
        </authorList>
    </citation>
    <scope>NUCLEOTIDE SEQUENCE [LARGE SCALE GENOMIC DNA]</scope>
    <source>
        <strain evidence="1 2">CBS 109695</strain>
    </source>
</reference>
<dbReference type="AlphaFoldDB" id="A0A167T3L5"/>
<evidence type="ECO:0000313" key="1">
    <source>
        <dbReference type="EMBL" id="KZP02526.1"/>
    </source>
</evidence>
<evidence type="ECO:0000313" key="2">
    <source>
        <dbReference type="Proteomes" id="UP000076532"/>
    </source>
</evidence>
<gene>
    <name evidence="1" type="ORF">FIBSPDRAFT_972830</name>
</gene>
<sequence>MGYNQILLQFDLGAMGSGPQSYFVPAAVYSDKHMQIGSPATGQCSVLALYAGSRDSEAEECGIVRVQYQDLTGISNVPEARSGDVATQRPVLLLQHTPALGHNIPALEFCDTICCMGWAGESNVIEQASYIMHARDPEPCQNAACLRITEWEFGGDHRAEEGVQEGEGMVLEGIEIGDYTLEREWAATRYSQCSILDIQDRDMHTAGRLRSKVTRPLNRLVGTGNESGKSGRRVGAQKKDKIVFPIDF</sequence>
<name>A0A167T3L5_9AGAM</name>
<organism evidence="1 2">
    <name type="scientific">Athelia psychrophila</name>
    <dbReference type="NCBI Taxonomy" id="1759441"/>
    <lineage>
        <taxon>Eukaryota</taxon>
        <taxon>Fungi</taxon>
        <taxon>Dikarya</taxon>
        <taxon>Basidiomycota</taxon>
        <taxon>Agaricomycotina</taxon>
        <taxon>Agaricomycetes</taxon>
        <taxon>Agaricomycetidae</taxon>
        <taxon>Atheliales</taxon>
        <taxon>Atheliaceae</taxon>
        <taxon>Athelia</taxon>
    </lineage>
</organism>
<keyword evidence="2" id="KW-1185">Reference proteome</keyword>
<accession>A0A167T3L5</accession>
<dbReference type="Proteomes" id="UP000076532">
    <property type="component" value="Unassembled WGS sequence"/>
</dbReference>
<proteinExistence type="predicted"/>
<dbReference type="EMBL" id="KV418495">
    <property type="protein sequence ID" value="KZP02526.1"/>
    <property type="molecule type" value="Genomic_DNA"/>
</dbReference>